<name>A0A2M9X9Q8_9LEPT</name>
<dbReference type="EMBL" id="NPDN01000008">
    <property type="protein sequence ID" value="PJZ24437.1"/>
    <property type="molecule type" value="Genomic_DNA"/>
</dbReference>
<dbReference type="CDD" id="cd02440">
    <property type="entry name" value="AdoMet_MTases"/>
    <property type="match status" value="1"/>
</dbReference>
<dbReference type="InterPro" id="IPR029063">
    <property type="entry name" value="SAM-dependent_MTases_sf"/>
</dbReference>
<keyword evidence="1" id="KW-0808">Transferase</keyword>
<keyword evidence="1" id="KW-0489">Methyltransferase</keyword>
<dbReference type="Pfam" id="PF13489">
    <property type="entry name" value="Methyltransf_23"/>
    <property type="match status" value="1"/>
</dbReference>
<dbReference type="GO" id="GO:0008168">
    <property type="term" value="F:methyltransferase activity"/>
    <property type="evidence" value="ECO:0007669"/>
    <property type="project" value="UniProtKB-KW"/>
</dbReference>
<evidence type="ECO:0000313" key="2">
    <source>
        <dbReference type="Proteomes" id="UP000232196"/>
    </source>
</evidence>
<reference evidence="1 2" key="1">
    <citation type="submission" date="2017-07" db="EMBL/GenBank/DDBJ databases">
        <title>Leptospira spp. isolated from tropical soils.</title>
        <authorList>
            <person name="Thibeaux R."/>
            <person name="Iraola G."/>
            <person name="Ferres I."/>
            <person name="Bierque E."/>
            <person name="Girault D."/>
            <person name="Soupe-Gilbert M.-E."/>
            <person name="Picardeau M."/>
            <person name="Goarant C."/>
        </authorList>
    </citation>
    <scope>NUCLEOTIDE SEQUENCE [LARGE SCALE GENOMIC DNA]</scope>
    <source>
        <strain evidence="1 2">MCA1-C-A1</strain>
    </source>
</reference>
<sequence length="297" mass="34598">MSLDLSRQKIIQEECPLNGDCNWEPLYRSEFGNFDLSIQTCKTCGFQAQFPRPEPESLYTEEYYTGNQEFTYRDERLTEKFDRYVWFARLKNISKFKSSGNFLDIGCSFGGFLECAKEKGFVPYGVEISPFSAKQAEARGFKIWQGQFLDADLPENFFDVITLIEVIEHLENPKEVFNKLARVLKPGGLLLIQTANFDAWQAMEAGKNYHYYLPGHVYYYSAKILRKILAIRGFERQITYLGVDFPLSAKLLKSRGSFSSWKDYLKWFRISFYHFKSKLSKKGIPLTSSMVHYAIKK</sequence>
<dbReference type="OrthoDB" id="308846at2"/>
<dbReference type="SUPFAM" id="SSF53335">
    <property type="entry name" value="S-adenosyl-L-methionine-dependent methyltransferases"/>
    <property type="match status" value="1"/>
</dbReference>
<evidence type="ECO:0000313" key="1">
    <source>
        <dbReference type="EMBL" id="PJZ24437.1"/>
    </source>
</evidence>
<accession>A0A2M9X9Q8</accession>
<protein>
    <submittedName>
        <fullName evidence="1">SAM-dependent methyltransferase</fullName>
    </submittedName>
</protein>
<gene>
    <name evidence="1" type="ORF">CH357_15285</name>
</gene>
<dbReference type="PANTHER" id="PTHR43861:SF6">
    <property type="entry name" value="METHYLTRANSFERASE TYPE 11"/>
    <property type="match status" value="1"/>
</dbReference>
<dbReference type="GO" id="GO:0032259">
    <property type="term" value="P:methylation"/>
    <property type="evidence" value="ECO:0007669"/>
    <property type="project" value="UniProtKB-KW"/>
</dbReference>
<dbReference type="PANTHER" id="PTHR43861">
    <property type="entry name" value="TRANS-ACONITATE 2-METHYLTRANSFERASE-RELATED"/>
    <property type="match status" value="1"/>
</dbReference>
<proteinExistence type="predicted"/>
<comment type="caution">
    <text evidence="1">The sequence shown here is derived from an EMBL/GenBank/DDBJ whole genome shotgun (WGS) entry which is preliminary data.</text>
</comment>
<keyword evidence="2" id="KW-1185">Reference proteome</keyword>
<dbReference type="Proteomes" id="UP000232196">
    <property type="component" value="Unassembled WGS sequence"/>
</dbReference>
<dbReference type="AlphaFoldDB" id="A0A2M9X9Q8"/>
<organism evidence="1 2">
    <name type="scientific">Leptospira hartskeerlii</name>
    <dbReference type="NCBI Taxonomy" id="2023177"/>
    <lineage>
        <taxon>Bacteria</taxon>
        <taxon>Pseudomonadati</taxon>
        <taxon>Spirochaetota</taxon>
        <taxon>Spirochaetia</taxon>
        <taxon>Leptospirales</taxon>
        <taxon>Leptospiraceae</taxon>
        <taxon>Leptospira</taxon>
    </lineage>
</organism>
<dbReference type="Gene3D" id="3.40.50.150">
    <property type="entry name" value="Vaccinia Virus protein VP39"/>
    <property type="match status" value="1"/>
</dbReference>